<dbReference type="InterPro" id="IPR036237">
    <property type="entry name" value="Xyl_isomerase-like_sf"/>
</dbReference>
<organism evidence="2">
    <name type="scientific">marine sediment metagenome</name>
    <dbReference type="NCBI Taxonomy" id="412755"/>
    <lineage>
        <taxon>unclassified sequences</taxon>
        <taxon>metagenomes</taxon>
        <taxon>ecological metagenomes</taxon>
    </lineage>
</organism>
<dbReference type="InterPro" id="IPR050312">
    <property type="entry name" value="IolE/XylAMocC-like"/>
</dbReference>
<proteinExistence type="predicted"/>
<feature type="domain" description="Xylose isomerase-like TIM barrel" evidence="1">
    <location>
        <begin position="8"/>
        <end position="235"/>
    </location>
</feature>
<sequence>VEIAPFTLFDDPKNVDSKKIRKIKRVLKKTGLDFVGFHWLFLSPKGLHITTTDLTIRKRSWDHLQRLVDIAGELGGGVLVLGSPKQRNAIGIPPKEALKYLKRGLSKIAQYAVKRNSTILIEALPKKYTNIINTLEESKQLIQSVNKVSINGMFDFHNCADENIPWPELIENNYDIIQHVHLNGVNGCYPSTKNINFIPAFQKLSDKKYNGWISLEIFHKPDNPELILLKTRNFLIEMERKIKLVKEVK</sequence>
<dbReference type="AlphaFoldDB" id="X1GGI0"/>
<evidence type="ECO:0000259" key="1">
    <source>
        <dbReference type="Pfam" id="PF01261"/>
    </source>
</evidence>
<evidence type="ECO:0000313" key="2">
    <source>
        <dbReference type="EMBL" id="GAH43930.1"/>
    </source>
</evidence>
<protein>
    <recommendedName>
        <fullName evidence="1">Xylose isomerase-like TIM barrel domain-containing protein</fullName>
    </recommendedName>
</protein>
<comment type="caution">
    <text evidence="2">The sequence shown here is derived from an EMBL/GenBank/DDBJ whole genome shotgun (WGS) entry which is preliminary data.</text>
</comment>
<dbReference type="PANTHER" id="PTHR12110:SF21">
    <property type="entry name" value="XYLOSE ISOMERASE-LIKE TIM BARREL DOMAIN-CONTAINING PROTEIN"/>
    <property type="match status" value="1"/>
</dbReference>
<dbReference type="Gene3D" id="3.20.20.150">
    <property type="entry name" value="Divalent-metal-dependent TIM barrel enzymes"/>
    <property type="match status" value="1"/>
</dbReference>
<reference evidence="2" key="1">
    <citation type="journal article" date="2014" name="Front. Microbiol.">
        <title>High frequency of phylogenetically diverse reductive dehalogenase-homologous genes in deep subseafloor sedimentary metagenomes.</title>
        <authorList>
            <person name="Kawai M."/>
            <person name="Futagami T."/>
            <person name="Toyoda A."/>
            <person name="Takaki Y."/>
            <person name="Nishi S."/>
            <person name="Hori S."/>
            <person name="Arai W."/>
            <person name="Tsubouchi T."/>
            <person name="Morono Y."/>
            <person name="Uchiyama I."/>
            <person name="Ito T."/>
            <person name="Fujiyama A."/>
            <person name="Inagaki F."/>
            <person name="Takami H."/>
        </authorList>
    </citation>
    <scope>NUCLEOTIDE SEQUENCE</scope>
    <source>
        <strain evidence="2">Expedition CK06-06</strain>
    </source>
</reference>
<dbReference type="InterPro" id="IPR013022">
    <property type="entry name" value="Xyl_isomerase-like_TIM-brl"/>
</dbReference>
<name>X1GGI0_9ZZZZ</name>
<feature type="non-terminal residue" evidence="2">
    <location>
        <position position="1"/>
    </location>
</feature>
<gene>
    <name evidence="2" type="ORF">S03H2_11758</name>
</gene>
<dbReference type="Pfam" id="PF01261">
    <property type="entry name" value="AP_endonuc_2"/>
    <property type="match status" value="1"/>
</dbReference>
<accession>X1GGI0</accession>
<dbReference type="PANTHER" id="PTHR12110">
    <property type="entry name" value="HYDROXYPYRUVATE ISOMERASE"/>
    <property type="match status" value="1"/>
</dbReference>
<dbReference type="SUPFAM" id="SSF51658">
    <property type="entry name" value="Xylose isomerase-like"/>
    <property type="match status" value="1"/>
</dbReference>
<dbReference type="EMBL" id="BARU01005989">
    <property type="protein sequence ID" value="GAH43930.1"/>
    <property type="molecule type" value="Genomic_DNA"/>
</dbReference>